<dbReference type="PANTHER" id="PTHR43292">
    <property type="entry name" value="ACYL-COA DEHYDROGENASE"/>
    <property type="match status" value="1"/>
</dbReference>
<evidence type="ECO:0000259" key="6">
    <source>
        <dbReference type="PROSITE" id="PS50042"/>
    </source>
</evidence>
<dbReference type="InterPro" id="IPR036250">
    <property type="entry name" value="AcylCo_DH-like_C"/>
</dbReference>
<protein>
    <submittedName>
        <fullName evidence="7">Alkylation response protein AidB-like acyl-CoA dehydrogenase</fullName>
    </submittedName>
</protein>
<dbReference type="InterPro" id="IPR037069">
    <property type="entry name" value="AcylCoA_DH/ox_N_sf"/>
</dbReference>
<feature type="domain" description="Cyclic nucleotide-binding" evidence="6">
    <location>
        <begin position="252"/>
        <end position="303"/>
    </location>
</feature>
<dbReference type="InterPro" id="IPR052161">
    <property type="entry name" value="Mycobact_Acyl-CoA_DH"/>
</dbReference>
<dbReference type="InterPro" id="IPR009100">
    <property type="entry name" value="AcylCoA_DH/oxidase_NM_dom_sf"/>
</dbReference>
<dbReference type="InterPro" id="IPR046373">
    <property type="entry name" value="Acyl-CoA_Oxase/DH_mid-dom_sf"/>
</dbReference>
<reference evidence="7 8" key="1">
    <citation type="submission" date="2024-06" db="EMBL/GenBank/DDBJ databases">
        <title>Sorghum-associated microbial communities from plants grown in Nebraska, USA.</title>
        <authorList>
            <person name="Schachtman D."/>
        </authorList>
    </citation>
    <scope>NUCLEOTIDE SEQUENCE [LARGE SCALE GENOMIC DNA]</scope>
    <source>
        <strain evidence="7 8">2709</strain>
    </source>
</reference>
<evidence type="ECO:0000256" key="1">
    <source>
        <dbReference type="ARBA" id="ARBA00001974"/>
    </source>
</evidence>
<dbReference type="Pfam" id="PF02771">
    <property type="entry name" value="Acyl-CoA_dh_N"/>
    <property type="match status" value="1"/>
</dbReference>
<organism evidence="7 8">
    <name type="scientific">Ottowia thiooxydans</name>
    <dbReference type="NCBI Taxonomy" id="219182"/>
    <lineage>
        <taxon>Bacteria</taxon>
        <taxon>Pseudomonadati</taxon>
        <taxon>Pseudomonadota</taxon>
        <taxon>Betaproteobacteria</taxon>
        <taxon>Burkholderiales</taxon>
        <taxon>Comamonadaceae</taxon>
        <taxon>Ottowia</taxon>
    </lineage>
</organism>
<dbReference type="InterPro" id="IPR013786">
    <property type="entry name" value="AcylCoA_DH/ox_N"/>
</dbReference>
<keyword evidence="8" id="KW-1185">Reference proteome</keyword>
<dbReference type="InterPro" id="IPR006091">
    <property type="entry name" value="Acyl-CoA_Oxase/DH_mid-dom"/>
</dbReference>
<dbReference type="SUPFAM" id="SSF56645">
    <property type="entry name" value="Acyl-CoA dehydrogenase NM domain-like"/>
    <property type="match status" value="1"/>
</dbReference>
<name>A0ABV2QBE1_9BURK</name>
<evidence type="ECO:0000313" key="8">
    <source>
        <dbReference type="Proteomes" id="UP001549320"/>
    </source>
</evidence>
<comment type="cofactor">
    <cofactor evidence="1">
        <name>FAD</name>
        <dbReference type="ChEBI" id="CHEBI:57692"/>
    </cofactor>
</comment>
<dbReference type="Proteomes" id="UP001549320">
    <property type="component" value="Unassembled WGS sequence"/>
</dbReference>
<dbReference type="EMBL" id="JBEPSH010000006">
    <property type="protein sequence ID" value="MET4577935.1"/>
    <property type="molecule type" value="Genomic_DNA"/>
</dbReference>
<dbReference type="Gene3D" id="1.20.140.10">
    <property type="entry name" value="Butyryl-CoA Dehydrogenase, subunit A, domain 3"/>
    <property type="match status" value="1"/>
</dbReference>
<dbReference type="InterPro" id="IPR009075">
    <property type="entry name" value="AcylCo_DH/oxidase_C"/>
</dbReference>
<evidence type="ECO:0000256" key="3">
    <source>
        <dbReference type="ARBA" id="ARBA00022630"/>
    </source>
</evidence>
<dbReference type="Gene3D" id="2.40.110.10">
    <property type="entry name" value="Butyryl-CoA Dehydrogenase, subunit A, domain 2"/>
    <property type="match status" value="1"/>
</dbReference>
<keyword evidence="5" id="KW-0560">Oxidoreductase</keyword>
<dbReference type="RefSeq" id="WP_354444762.1">
    <property type="nucleotide sequence ID" value="NZ_JBEPSH010000006.1"/>
</dbReference>
<evidence type="ECO:0000313" key="7">
    <source>
        <dbReference type="EMBL" id="MET4577935.1"/>
    </source>
</evidence>
<sequence>MAILDKAGELQFRSEVRKFLSESLSPQLRNKVLEHALLTKEDLVGWQKTLNAQGWLAPGWPASLGGTGWTPQQVYMFEEECWLAGAPEVFAFGPKMLAPVLMKHGSPEQKAFFLPRILSSEDWWCQGYSEPGSGSDLASLRTRGVIDGDELVIDGQKTWTTYAHYANRMFCLVRTDPVAKPQEGISFVLLDMDTPGITVRPLILLDGTHEVNEVFFDQVRVPLTNVVGELHHGWTYAKALLGHERFNAGKIGRSLRELALLKRLAAQPDMRGRSLLEDPRFAERIAAAEVDLLALERTTLRLIAAAQAGVGIGVEPSILKIRGTEIAQNLSALLVEALRPYQPGAESRDALGPLPPPAALLRQYLNWRKLSIYGGSNEVQRNIIAKFALGL</sequence>
<evidence type="ECO:0000256" key="4">
    <source>
        <dbReference type="ARBA" id="ARBA00022827"/>
    </source>
</evidence>
<keyword evidence="4" id="KW-0274">FAD</keyword>
<dbReference type="Pfam" id="PF02770">
    <property type="entry name" value="Acyl-CoA_dh_M"/>
    <property type="match status" value="1"/>
</dbReference>
<dbReference type="Pfam" id="PF00441">
    <property type="entry name" value="Acyl-CoA_dh_1"/>
    <property type="match status" value="1"/>
</dbReference>
<accession>A0ABV2QBE1</accession>
<dbReference type="SUPFAM" id="SSF47203">
    <property type="entry name" value="Acyl-CoA dehydrogenase C-terminal domain-like"/>
    <property type="match status" value="1"/>
</dbReference>
<dbReference type="PROSITE" id="PS50042">
    <property type="entry name" value="CNMP_BINDING_3"/>
    <property type="match status" value="1"/>
</dbReference>
<evidence type="ECO:0000256" key="2">
    <source>
        <dbReference type="ARBA" id="ARBA00009347"/>
    </source>
</evidence>
<dbReference type="Gene3D" id="1.10.540.10">
    <property type="entry name" value="Acyl-CoA dehydrogenase/oxidase, N-terminal domain"/>
    <property type="match status" value="1"/>
</dbReference>
<gene>
    <name evidence="7" type="ORF">ABIE13_003051</name>
</gene>
<comment type="caution">
    <text evidence="7">The sequence shown here is derived from an EMBL/GenBank/DDBJ whole genome shotgun (WGS) entry which is preliminary data.</text>
</comment>
<proteinExistence type="inferred from homology"/>
<dbReference type="InterPro" id="IPR000595">
    <property type="entry name" value="cNMP-bd_dom"/>
</dbReference>
<keyword evidence="3" id="KW-0285">Flavoprotein</keyword>
<comment type="similarity">
    <text evidence="2">Belongs to the acyl-CoA dehydrogenase family.</text>
</comment>
<dbReference type="PANTHER" id="PTHR43292:SF3">
    <property type="entry name" value="ACYL-COA DEHYDROGENASE FADE29"/>
    <property type="match status" value="1"/>
</dbReference>
<evidence type="ECO:0000256" key="5">
    <source>
        <dbReference type="ARBA" id="ARBA00023002"/>
    </source>
</evidence>